<proteinExistence type="predicted"/>
<evidence type="ECO:0008006" key="2">
    <source>
        <dbReference type="Google" id="ProtNLM"/>
    </source>
</evidence>
<accession>A0A6C0K9S7</accession>
<organism evidence="1">
    <name type="scientific">viral metagenome</name>
    <dbReference type="NCBI Taxonomy" id="1070528"/>
    <lineage>
        <taxon>unclassified sequences</taxon>
        <taxon>metagenomes</taxon>
        <taxon>organismal metagenomes</taxon>
    </lineage>
</organism>
<sequence length="245" mass="28467">MIEWFIILGIIFCIVVWYYSQTVSQYSLSQIKESQIQTQLATLWQEKKPVVISDVRESEIWASNSLSQTRFWSAQPIWAQYQADPTTSITDNKPQQMTWSDMLGISQLESDLLLKWYDVTPWVYSVRTEAHIGHEGLRQAYGYATAYHVTDGEGRAILLHNAQKSKMPPGWLGLRWNEANGVHHPLWNQVQNIEVILRPGTVLLIPSHWIVAIEPLDPSKPLWWTRSDLHHPISSWAQRWNERVP</sequence>
<dbReference type="EMBL" id="MN740831">
    <property type="protein sequence ID" value="QHU14143.1"/>
    <property type="molecule type" value="Genomic_DNA"/>
</dbReference>
<dbReference type="AlphaFoldDB" id="A0A6C0K9S7"/>
<name>A0A6C0K9S7_9ZZZZ</name>
<dbReference type="Gene3D" id="2.60.120.650">
    <property type="entry name" value="Cupin"/>
    <property type="match status" value="1"/>
</dbReference>
<evidence type="ECO:0000313" key="1">
    <source>
        <dbReference type="EMBL" id="QHU14143.1"/>
    </source>
</evidence>
<protein>
    <recommendedName>
        <fullName evidence="2">Cupin-like domain-containing protein</fullName>
    </recommendedName>
</protein>
<reference evidence="1" key="1">
    <citation type="journal article" date="2020" name="Nature">
        <title>Giant virus diversity and host interactions through global metagenomics.</title>
        <authorList>
            <person name="Schulz F."/>
            <person name="Roux S."/>
            <person name="Paez-Espino D."/>
            <person name="Jungbluth S."/>
            <person name="Walsh D.A."/>
            <person name="Denef V.J."/>
            <person name="McMahon K.D."/>
            <person name="Konstantinidis K.T."/>
            <person name="Eloe-Fadrosh E.A."/>
            <person name="Kyrpides N.C."/>
            <person name="Woyke T."/>
        </authorList>
    </citation>
    <scope>NUCLEOTIDE SEQUENCE</scope>
    <source>
        <strain evidence="1">GVMAG-S-1101182-85</strain>
    </source>
</reference>